<accession>A0A1F7FBW0</accession>
<gene>
    <name evidence="2" type="ORF">A2519_19495</name>
</gene>
<dbReference type="Gene3D" id="3.30.750.24">
    <property type="entry name" value="STAS domain"/>
    <property type="match status" value="1"/>
</dbReference>
<proteinExistence type="predicted"/>
<evidence type="ECO:0000259" key="1">
    <source>
        <dbReference type="PROSITE" id="PS50801"/>
    </source>
</evidence>
<dbReference type="CDD" id="cd07043">
    <property type="entry name" value="STAS_anti-anti-sigma_factors"/>
    <property type="match status" value="1"/>
</dbReference>
<dbReference type="InterPro" id="IPR002645">
    <property type="entry name" value="STAS_dom"/>
</dbReference>
<name>A0A1F7FBW0_UNCRA</name>
<dbReference type="SUPFAM" id="SSF52091">
    <property type="entry name" value="SpoIIaa-like"/>
    <property type="match status" value="1"/>
</dbReference>
<dbReference type="PROSITE" id="PS50801">
    <property type="entry name" value="STAS"/>
    <property type="match status" value="1"/>
</dbReference>
<dbReference type="PANTHER" id="PTHR33495">
    <property type="entry name" value="ANTI-SIGMA FACTOR ANTAGONIST TM_1081-RELATED-RELATED"/>
    <property type="match status" value="1"/>
</dbReference>
<comment type="caution">
    <text evidence="2">The sequence shown here is derived from an EMBL/GenBank/DDBJ whole genome shotgun (WGS) entry which is preliminary data.</text>
</comment>
<organism evidence="2 3">
    <name type="scientific">Candidatus Raymondbacteria bacterium RIFOXYD12_FULL_49_13</name>
    <dbReference type="NCBI Taxonomy" id="1817890"/>
    <lineage>
        <taxon>Bacteria</taxon>
        <taxon>Raymondiibacteriota</taxon>
    </lineage>
</organism>
<dbReference type="GO" id="GO:0043856">
    <property type="term" value="F:anti-sigma factor antagonist activity"/>
    <property type="evidence" value="ECO:0007669"/>
    <property type="project" value="TreeGrafter"/>
</dbReference>
<protein>
    <recommendedName>
        <fullName evidence="1">STAS domain-containing protein</fullName>
    </recommendedName>
</protein>
<dbReference type="AlphaFoldDB" id="A0A1F7FBW0"/>
<dbReference type="Proteomes" id="UP000179243">
    <property type="component" value="Unassembled WGS sequence"/>
</dbReference>
<feature type="domain" description="STAS" evidence="1">
    <location>
        <begin position="1"/>
        <end position="112"/>
    </location>
</feature>
<dbReference type="InterPro" id="IPR036513">
    <property type="entry name" value="STAS_dom_sf"/>
</dbReference>
<sequence>MDITTGVYGDFILFNLTGDFTVKSLSDMRKLFEETLSRSQTYLALNMKNVRFIDTSGIGLIKNMKTILDKKQGYFCMYNVSDSVFSIFKTTGCTDYFHIFKTEKEFQENTTI</sequence>
<dbReference type="Pfam" id="PF01740">
    <property type="entry name" value="STAS"/>
    <property type="match status" value="1"/>
</dbReference>
<dbReference type="EMBL" id="MFYX01000075">
    <property type="protein sequence ID" value="OGK04091.1"/>
    <property type="molecule type" value="Genomic_DNA"/>
</dbReference>
<evidence type="ECO:0000313" key="3">
    <source>
        <dbReference type="Proteomes" id="UP000179243"/>
    </source>
</evidence>
<reference evidence="2 3" key="1">
    <citation type="journal article" date="2016" name="Nat. Commun.">
        <title>Thousands of microbial genomes shed light on interconnected biogeochemical processes in an aquifer system.</title>
        <authorList>
            <person name="Anantharaman K."/>
            <person name="Brown C.T."/>
            <person name="Hug L.A."/>
            <person name="Sharon I."/>
            <person name="Castelle C.J."/>
            <person name="Probst A.J."/>
            <person name="Thomas B.C."/>
            <person name="Singh A."/>
            <person name="Wilkins M.J."/>
            <person name="Karaoz U."/>
            <person name="Brodie E.L."/>
            <person name="Williams K.H."/>
            <person name="Hubbard S.S."/>
            <person name="Banfield J.F."/>
        </authorList>
    </citation>
    <scope>NUCLEOTIDE SEQUENCE [LARGE SCALE GENOMIC DNA]</scope>
</reference>
<dbReference type="PANTHER" id="PTHR33495:SF2">
    <property type="entry name" value="ANTI-SIGMA FACTOR ANTAGONIST TM_1081-RELATED"/>
    <property type="match status" value="1"/>
</dbReference>
<evidence type="ECO:0000313" key="2">
    <source>
        <dbReference type="EMBL" id="OGK04091.1"/>
    </source>
</evidence>